<dbReference type="GO" id="GO:0070181">
    <property type="term" value="F:small ribosomal subunit rRNA binding"/>
    <property type="evidence" value="ECO:0007669"/>
    <property type="project" value="TreeGrafter"/>
</dbReference>
<keyword evidence="6" id="KW-0694">RNA-binding</keyword>
<evidence type="ECO:0000256" key="7">
    <source>
        <dbReference type="SAM" id="MobiDB-lite"/>
    </source>
</evidence>
<organism evidence="8 9">
    <name type="scientific">Candidatus Cryosericum terrychapinii</name>
    <dbReference type="NCBI Taxonomy" id="2290919"/>
    <lineage>
        <taxon>Bacteria</taxon>
        <taxon>Pseudomonadati</taxon>
        <taxon>Caldisericota/Cryosericota group</taxon>
        <taxon>Candidatus Cryosericota</taxon>
        <taxon>Candidatus Cryosericia</taxon>
        <taxon>Candidatus Cryosericales</taxon>
        <taxon>Candidatus Cryosericaceae</taxon>
        <taxon>Candidatus Cryosericum</taxon>
    </lineage>
</organism>
<dbReference type="Proteomes" id="UP000266328">
    <property type="component" value="Unassembled WGS sequence"/>
</dbReference>
<dbReference type="NCBIfam" id="TIGR00166">
    <property type="entry name" value="S6"/>
    <property type="match status" value="1"/>
</dbReference>
<dbReference type="SUPFAM" id="SSF54995">
    <property type="entry name" value="Ribosomal protein S6"/>
    <property type="match status" value="1"/>
</dbReference>
<comment type="similarity">
    <text evidence="1 6">Belongs to the bacterial ribosomal protein bS6 family.</text>
</comment>
<evidence type="ECO:0000256" key="1">
    <source>
        <dbReference type="ARBA" id="ARBA00009512"/>
    </source>
</evidence>
<dbReference type="InterPro" id="IPR014717">
    <property type="entry name" value="Transl_elong_EF1B/ribsomal_bS6"/>
</dbReference>
<accession>A0A398D409</accession>
<dbReference type="GO" id="GO:0005737">
    <property type="term" value="C:cytoplasm"/>
    <property type="evidence" value="ECO:0007669"/>
    <property type="project" value="UniProtKB-ARBA"/>
</dbReference>
<evidence type="ECO:0000256" key="5">
    <source>
        <dbReference type="ARBA" id="ARBA00035294"/>
    </source>
</evidence>
<evidence type="ECO:0000313" key="8">
    <source>
        <dbReference type="EMBL" id="RIE06211.1"/>
    </source>
</evidence>
<dbReference type="PANTHER" id="PTHR21011:SF1">
    <property type="entry name" value="SMALL RIBOSOMAL SUBUNIT PROTEIN BS6M"/>
    <property type="match status" value="1"/>
</dbReference>
<evidence type="ECO:0000256" key="6">
    <source>
        <dbReference type="HAMAP-Rule" id="MF_00360"/>
    </source>
</evidence>
<keyword evidence="3 6" id="KW-0687">Ribonucleoprotein</keyword>
<gene>
    <name evidence="6 8" type="primary">rpsF</name>
    <name evidence="8" type="ORF">SMC7_03530</name>
</gene>
<protein>
    <recommendedName>
        <fullName evidence="5 6">Small ribosomal subunit protein bS6</fullName>
    </recommendedName>
</protein>
<name>A0A398D409_9BACT</name>
<feature type="compositionally biased region" description="Pro residues" evidence="7">
    <location>
        <begin position="108"/>
        <end position="118"/>
    </location>
</feature>
<keyword evidence="2 6" id="KW-0689">Ribosomal protein</keyword>
<comment type="function">
    <text evidence="4 6">Binds together with bS18 to 16S ribosomal RNA.</text>
</comment>
<dbReference type="Gene3D" id="3.30.70.60">
    <property type="match status" value="1"/>
</dbReference>
<feature type="region of interest" description="Disordered" evidence="7">
    <location>
        <begin position="106"/>
        <end position="147"/>
    </location>
</feature>
<comment type="caution">
    <text evidence="8">The sequence shown here is derived from an EMBL/GenBank/DDBJ whole genome shotgun (WGS) entry which is preliminary data.</text>
</comment>
<dbReference type="GO" id="GO:0006412">
    <property type="term" value="P:translation"/>
    <property type="evidence" value="ECO:0007669"/>
    <property type="project" value="UniProtKB-UniRule"/>
</dbReference>
<dbReference type="PANTHER" id="PTHR21011">
    <property type="entry name" value="MITOCHONDRIAL 28S RIBOSOMAL PROTEIN S6"/>
    <property type="match status" value="1"/>
</dbReference>
<evidence type="ECO:0000256" key="3">
    <source>
        <dbReference type="ARBA" id="ARBA00023274"/>
    </source>
</evidence>
<dbReference type="InterPro" id="IPR020814">
    <property type="entry name" value="Ribosomal_S6_plastid/chlpt"/>
</dbReference>
<proteinExistence type="inferred from homology"/>
<dbReference type="RefSeq" id="WP_119088987.1">
    <property type="nucleotide sequence ID" value="NZ_QXIS01000020.1"/>
</dbReference>
<dbReference type="GO" id="GO:1990904">
    <property type="term" value="C:ribonucleoprotein complex"/>
    <property type="evidence" value="ECO:0007669"/>
    <property type="project" value="UniProtKB-KW"/>
</dbReference>
<sequence>MREFELMFIVDGTMPEEEATAVASTVQSFISSKGTILKADPWGRRRMAYPINKKQDGYYWVIAFECEPGEVDALKQQLRVNENVIRWMVTRPEHKKTIVPFETVVPQEPTPAPEPVPVAAPVSEATPAPEPVPVAVSMSEPTPASEV</sequence>
<dbReference type="OrthoDB" id="9812702at2"/>
<evidence type="ECO:0000256" key="2">
    <source>
        <dbReference type="ARBA" id="ARBA00022980"/>
    </source>
</evidence>
<evidence type="ECO:0000313" key="9">
    <source>
        <dbReference type="Proteomes" id="UP000266328"/>
    </source>
</evidence>
<keyword evidence="9" id="KW-1185">Reference proteome</keyword>
<dbReference type="EMBL" id="QXIS01000020">
    <property type="protein sequence ID" value="RIE06211.1"/>
    <property type="molecule type" value="Genomic_DNA"/>
</dbReference>
<feature type="compositionally biased region" description="Low complexity" evidence="7">
    <location>
        <begin position="119"/>
        <end position="141"/>
    </location>
</feature>
<dbReference type="GO" id="GO:0003735">
    <property type="term" value="F:structural constituent of ribosome"/>
    <property type="evidence" value="ECO:0007669"/>
    <property type="project" value="InterPro"/>
</dbReference>
<keyword evidence="6" id="KW-0699">rRNA-binding</keyword>
<dbReference type="GO" id="GO:0005840">
    <property type="term" value="C:ribosome"/>
    <property type="evidence" value="ECO:0007669"/>
    <property type="project" value="UniProtKB-KW"/>
</dbReference>
<dbReference type="Pfam" id="PF01250">
    <property type="entry name" value="Ribosomal_S6"/>
    <property type="match status" value="1"/>
</dbReference>
<dbReference type="InterPro" id="IPR035980">
    <property type="entry name" value="Ribosomal_bS6_sf"/>
</dbReference>
<dbReference type="InterPro" id="IPR000529">
    <property type="entry name" value="Ribosomal_bS6"/>
</dbReference>
<dbReference type="CDD" id="cd00473">
    <property type="entry name" value="bS6"/>
    <property type="match status" value="1"/>
</dbReference>
<dbReference type="AlphaFoldDB" id="A0A398D409"/>
<dbReference type="HAMAP" id="MF_00360">
    <property type="entry name" value="Ribosomal_bS6"/>
    <property type="match status" value="1"/>
</dbReference>
<reference evidence="8 9" key="1">
    <citation type="submission" date="2018-09" db="EMBL/GenBank/DDBJ databases">
        <title>Discovery and Ecogenomic Context for Candidatus Cryosericales, a Global Caldiserica Order Active in Thawing Permafrost.</title>
        <authorList>
            <person name="Martinez M.A."/>
            <person name="Woodcroft B.J."/>
            <person name="Ignacio Espinoza J.C."/>
            <person name="Zayed A."/>
            <person name="Singleton C.M."/>
            <person name="Boyd J."/>
            <person name="Li Y.-F."/>
            <person name="Purvine S."/>
            <person name="Maughan H."/>
            <person name="Hodgkins S.B."/>
            <person name="Anderson D."/>
            <person name="Sederholm M."/>
            <person name="Temperton B."/>
            <person name="Saleska S.R."/>
            <person name="Tyson G.W."/>
            <person name="Rich V.I."/>
        </authorList>
    </citation>
    <scope>NUCLEOTIDE SEQUENCE [LARGE SCALE GENOMIC DNA]</scope>
    <source>
        <strain evidence="8 9">SMC7</strain>
    </source>
</reference>
<evidence type="ECO:0000256" key="4">
    <source>
        <dbReference type="ARBA" id="ARBA00035104"/>
    </source>
</evidence>